<evidence type="ECO:0000256" key="1">
    <source>
        <dbReference type="PROSITE-ProRule" id="PRU00175"/>
    </source>
</evidence>
<feature type="non-terminal residue" evidence="3">
    <location>
        <position position="1"/>
    </location>
</feature>
<accession>X6PEX5</accession>
<evidence type="ECO:0000259" key="2">
    <source>
        <dbReference type="PROSITE" id="PS50089"/>
    </source>
</evidence>
<reference evidence="3 4" key="1">
    <citation type="journal article" date="2013" name="Curr. Biol.">
        <title>The Genome of the Foraminiferan Reticulomyxa filosa.</title>
        <authorList>
            <person name="Glockner G."/>
            <person name="Hulsmann N."/>
            <person name="Schleicher M."/>
            <person name="Noegel A.A."/>
            <person name="Eichinger L."/>
            <person name="Gallinger C."/>
            <person name="Pawlowski J."/>
            <person name="Sierra R."/>
            <person name="Euteneuer U."/>
            <person name="Pillet L."/>
            <person name="Moustafa A."/>
            <person name="Platzer M."/>
            <person name="Groth M."/>
            <person name="Szafranski K."/>
            <person name="Schliwa M."/>
        </authorList>
    </citation>
    <scope>NUCLEOTIDE SEQUENCE [LARGE SCALE GENOMIC DNA]</scope>
</reference>
<dbReference type="SUPFAM" id="SSF57850">
    <property type="entry name" value="RING/U-box"/>
    <property type="match status" value="1"/>
</dbReference>
<dbReference type="InterPro" id="IPR001841">
    <property type="entry name" value="Znf_RING"/>
</dbReference>
<keyword evidence="1" id="KW-0863">Zinc-finger</keyword>
<name>X6PEX5_RETFI</name>
<feature type="domain" description="RING-type" evidence="2">
    <location>
        <begin position="81"/>
        <end position="121"/>
    </location>
</feature>
<dbReference type="GO" id="GO:0008270">
    <property type="term" value="F:zinc ion binding"/>
    <property type="evidence" value="ECO:0007669"/>
    <property type="project" value="UniProtKB-KW"/>
</dbReference>
<keyword evidence="1" id="KW-0479">Metal-binding</keyword>
<dbReference type="Proteomes" id="UP000023152">
    <property type="component" value="Unassembled WGS sequence"/>
</dbReference>
<dbReference type="OrthoDB" id="66726at2759"/>
<dbReference type="GO" id="GO:0005737">
    <property type="term" value="C:cytoplasm"/>
    <property type="evidence" value="ECO:0007669"/>
    <property type="project" value="TreeGrafter"/>
</dbReference>
<evidence type="ECO:0000313" key="4">
    <source>
        <dbReference type="Proteomes" id="UP000023152"/>
    </source>
</evidence>
<keyword evidence="1" id="KW-0862">Zinc</keyword>
<dbReference type="EMBL" id="ASPP01000495">
    <property type="protein sequence ID" value="ETO36599.1"/>
    <property type="molecule type" value="Genomic_DNA"/>
</dbReference>
<sequence>AKENAMLLYTEYLRGIISDPRINATEVQRIDAYRAQRNLTEDDHKQVCLCDVFALQKLNLDVETFDKMKTFEETQQSNDECLVCYEPPRDHMIIPCHHVCLCGDCAAEYKEQEEGKCPLCDSAIEDIRQIFYF</sequence>
<dbReference type="PANTHER" id="PTHR22996:SF0">
    <property type="entry name" value="RE60872P-RELATED"/>
    <property type="match status" value="1"/>
</dbReference>
<gene>
    <name evidence="3" type="ORF">RFI_00463</name>
</gene>
<evidence type="ECO:0000313" key="3">
    <source>
        <dbReference type="EMBL" id="ETO36599.1"/>
    </source>
</evidence>
<dbReference type="PROSITE" id="PS50089">
    <property type="entry name" value="ZF_RING_2"/>
    <property type="match status" value="1"/>
</dbReference>
<proteinExistence type="predicted"/>
<dbReference type="InterPro" id="IPR013083">
    <property type="entry name" value="Znf_RING/FYVE/PHD"/>
</dbReference>
<dbReference type="AlphaFoldDB" id="X6PEX5"/>
<keyword evidence="4" id="KW-1185">Reference proteome</keyword>
<organism evidence="3 4">
    <name type="scientific">Reticulomyxa filosa</name>
    <dbReference type="NCBI Taxonomy" id="46433"/>
    <lineage>
        <taxon>Eukaryota</taxon>
        <taxon>Sar</taxon>
        <taxon>Rhizaria</taxon>
        <taxon>Retaria</taxon>
        <taxon>Foraminifera</taxon>
        <taxon>Monothalamids</taxon>
        <taxon>Reticulomyxidae</taxon>
        <taxon>Reticulomyxa</taxon>
    </lineage>
</organism>
<dbReference type="PANTHER" id="PTHR22996">
    <property type="entry name" value="MAHOGUNIN"/>
    <property type="match status" value="1"/>
</dbReference>
<dbReference type="Gene3D" id="3.30.40.10">
    <property type="entry name" value="Zinc/RING finger domain, C3HC4 (zinc finger)"/>
    <property type="match status" value="1"/>
</dbReference>
<dbReference type="GO" id="GO:0061630">
    <property type="term" value="F:ubiquitin protein ligase activity"/>
    <property type="evidence" value="ECO:0007669"/>
    <property type="project" value="UniProtKB-EC"/>
</dbReference>
<dbReference type="GO" id="GO:0016567">
    <property type="term" value="P:protein ubiquitination"/>
    <property type="evidence" value="ECO:0007669"/>
    <property type="project" value="TreeGrafter"/>
</dbReference>
<dbReference type="Pfam" id="PF13920">
    <property type="entry name" value="zf-C3HC4_3"/>
    <property type="match status" value="1"/>
</dbReference>
<protein>
    <submittedName>
        <fullName evidence="3">Neuralized-a protein</fullName>
    </submittedName>
</protein>
<dbReference type="InterPro" id="IPR045194">
    <property type="entry name" value="MGRN1/RNF157-like"/>
</dbReference>
<comment type="caution">
    <text evidence="3">The sequence shown here is derived from an EMBL/GenBank/DDBJ whole genome shotgun (WGS) entry which is preliminary data.</text>
</comment>